<name>A0A0E9XGN2_ANGAN</name>
<protein>
    <submittedName>
        <fullName evidence="1">Uncharacterized protein</fullName>
    </submittedName>
</protein>
<organism evidence="1">
    <name type="scientific">Anguilla anguilla</name>
    <name type="common">European freshwater eel</name>
    <name type="synonym">Muraena anguilla</name>
    <dbReference type="NCBI Taxonomy" id="7936"/>
    <lineage>
        <taxon>Eukaryota</taxon>
        <taxon>Metazoa</taxon>
        <taxon>Chordata</taxon>
        <taxon>Craniata</taxon>
        <taxon>Vertebrata</taxon>
        <taxon>Euteleostomi</taxon>
        <taxon>Actinopterygii</taxon>
        <taxon>Neopterygii</taxon>
        <taxon>Teleostei</taxon>
        <taxon>Anguilliformes</taxon>
        <taxon>Anguillidae</taxon>
        <taxon>Anguilla</taxon>
    </lineage>
</organism>
<accession>A0A0E9XGN2</accession>
<evidence type="ECO:0000313" key="1">
    <source>
        <dbReference type="EMBL" id="JAI01800.1"/>
    </source>
</evidence>
<proteinExistence type="predicted"/>
<dbReference type="AlphaFoldDB" id="A0A0E9XGN2"/>
<dbReference type="EMBL" id="GBXM01006778">
    <property type="protein sequence ID" value="JAI01800.1"/>
    <property type="molecule type" value="Transcribed_RNA"/>
</dbReference>
<reference evidence="1" key="2">
    <citation type="journal article" date="2015" name="Fish Shellfish Immunol.">
        <title>Early steps in the European eel (Anguilla anguilla)-Vibrio vulnificus interaction in the gills: Role of the RtxA13 toxin.</title>
        <authorList>
            <person name="Callol A."/>
            <person name="Pajuelo D."/>
            <person name="Ebbesson L."/>
            <person name="Teles M."/>
            <person name="MacKenzie S."/>
            <person name="Amaro C."/>
        </authorList>
    </citation>
    <scope>NUCLEOTIDE SEQUENCE</scope>
</reference>
<reference evidence="1" key="1">
    <citation type="submission" date="2014-11" db="EMBL/GenBank/DDBJ databases">
        <authorList>
            <person name="Amaro Gonzalez C."/>
        </authorList>
    </citation>
    <scope>NUCLEOTIDE SEQUENCE</scope>
</reference>
<sequence>MVWKTTRRCLLKSFYFHICQTLQTHLNKSKKNK</sequence>